<evidence type="ECO:0000313" key="3">
    <source>
        <dbReference type="Proteomes" id="UP000797356"/>
    </source>
</evidence>
<comment type="caution">
    <text evidence="2">The sequence shown here is derived from an EMBL/GenBank/DDBJ whole genome shotgun (WGS) entry which is preliminary data.</text>
</comment>
<organism evidence="2 3">
    <name type="scientific">Cocos nucifera</name>
    <name type="common">Coconut palm</name>
    <dbReference type="NCBI Taxonomy" id="13894"/>
    <lineage>
        <taxon>Eukaryota</taxon>
        <taxon>Viridiplantae</taxon>
        <taxon>Streptophyta</taxon>
        <taxon>Embryophyta</taxon>
        <taxon>Tracheophyta</taxon>
        <taxon>Spermatophyta</taxon>
        <taxon>Magnoliopsida</taxon>
        <taxon>Liliopsida</taxon>
        <taxon>Arecaceae</taxon>
        <taxon>Arecoideae</taxon>
        <taxon>Cocoseae</taxon>
        <taxon>Attaleinae</taxon>
        <taxon>Cocos</taxon>
    </lineage>
</organism>
<accession>A0A8K0HSK1</accession>
<gene>
    <name evidence="2" type="ORF">COCNU_01G000040</name>
</gene>
<feature type="compositionally biased region" description="Basic and acidic residues" evidence="1">
    <location>
        <begin position="110"/>
        <end position="126"/>
    </location>
</feature>
<sequence length="126" mass="14502">MLNIEDAKDVNLQSEHQLQRLKLIWSHGALNYEDDVDWDLKLHVCSEKNNSAPVDEEVEEALLECLQPHRVAHKGCLNSNTSETDDEVFTDDENLERQVMDCEMEDDDQNHDRGPLSDDLVRSPSQ</sequence>
<dbReference type="EMBL" id="CM017872">
    <property type="protein sequence ID" value="KAG1326070.1"/>
    <property type="molecule type" value="Genomic_DNA"/>
</dbReference>
<keyword evidence="3" id="KW-1185">Reference proteome</keyword>
<dbReference type="AlphaFoldDB" id="A0A8K0HSK1"/>
<feature type="region of interest" description="Disordered" evidence="1">
    <location>
        <begin position="102"/>
        <end position="126"/>
    </location>
</feature>
<evidence type="ECO:0000313" key="2">
    <source>
        <dbReference type="EMBL" id="KAG1326070.1"/>
    </source>
</evidence>
<reference evidence="2" key="2">
    <citation type="submission" date="2019-07" db="EMBL/GenBank/DDBJ databases">
        <authorList>
            <person name="Yang Y."/>
            <person name="Bocs S."/>
            <person name="Baudouin L."/>
        </authorList>
    </citation>
    <scope>NUCLEOTIDE SEQUENCE</scope>
    <source>
        <tissue evidence="2">Spear leaf of Hainan Tall coconut</tissue>
    </source>
</reference>
<protein>
    <submittedName>
        <fullName evidence="2">Putative disease resistance protein RGA3</fullName>
    </submittedName>
</protein>
<evidence type="ECO:0000256" key="1">
    <source>
        <dbReference type="SAM" id="MobiDB-lite"/>
    </source>
</evidence>
<dbReference type="Proteomes" id="UP000797356">
    <property type="component" value="Chromosome 1"/>
</dbReference>
<name>A0A8K0HSK1_COCNU</name>
<proteinExistence type="predicted"/>
<reference evidence="2" key="1">
    <citation type="journal article" date="2017" name="Gigascience">
        <title>The genome draft of coconut (Cocos nucifera).</title>
        <authorList>
            <person name="Xiao Y."/>
            <person name="Xu P."/>
            <person name="Fan H."/>
            <person name="Baudouin L."/>
            <person name="Xia W."/>
            <person name="Bocs S."/>
            <person name="Xu J."/>
            <person name="Li Q."/>
            <person name="Guo A."/>
            <person name="Zhou L."/>
            <person name="Li J."/>
            <person name="Wu Y."/>
            <person name="Ma Z."/>
            <person name="Armero A."/>
            <person name="Issali A.E."/>
            <person name="Liu N."/>
            <person name="Peng M."/>
            <person name="Yang Y."/>
        </authorList>
    </citation>
    <scope>NUCLEOTIDE SEQUENCE</scope>
    <source>
        <tissue evidence="2">Spear leaf of Hainan Tall coconut</tissue>
    </source>
</reference>